<dbReference type="Proteomes" id="UP001622594">
    <property type="component" value="Chromosome"/>
</dbReference>
<dbReference type="EMBL" id="CP108188">
    <property type="protein sequence ID" value="WTR73792.1"/>
    <property type="molecule type" value="Genomic_DNA"/>
</dbReference>
<dbReference type="NCBIfam" id="TIGR03033">
    <property type="entry name" value="phage_rel_nuc"/>
    <property type="match status" value="1"/>
</dbReference>
<dbReference type="Gene3D" id="3.90.320.10">
    <property type="match status" value="1"/>
</dbReference>
<name>A0ABZ1LH30_9ACTN</name>
<dbReference type="RefSeq" id="WP_406336587.1">
    <property type="nucleotide sequence ID" value="NZ_CP108188.1"/>
</dbReference>
<evidence type="ECO:0000313" key="3">
    <source>
        <dbReference type="Proteomes" id="UP001622594"/>
    </source>
</evidence>
<feature type="domain" description="YqaJ viral recombinase" evidence="1">
    <location>
        <begin position="19"/>
        <end position="155"/>
    </location>
</feature>
<dbReference type="InterPro" id="IPR019080">
    <property type="entry name" value="YqaJ_viral_recombinase"/>
</dbReference>
<dbReference type="SUPFAM" id="SSF52980">
    <property type="entry name" value="Restriction endonuclease-like"/>
    <property type="match status" value="1"/>
</dbReference>
<dbReference type="InterPro" id="IPR017482">
    <property type="entry name" value="Lambda-type_endonuclease"/>
</dbReference>
<protein>
    <submittedName>
        <fullName evidence="2">YqaJ viral recombinase family protein</fullName>
    </submittedName>
</protein>
<keyword evidence="3" id="KW-1185">Reference proteome</keyword>
<reference evidence="2 3" key="1">
    <citation type="submission" date="2022-10" db="EMBL/GenBank/DDBJ databases">
        <title>The complete genomes of actinobacterial strains from the NBC collection.</title>
        <authorList>
            <person name="Joergensen T.S."/>
            <person name="Alvarez Arevalo M."/>
            <person name="Sterndorff E.B."/>
            <person name="Faurdal D."/>
            <person name="Vuksanovic O."/>
            <person name="Mourched A.-S."/>
            <person name="Charusanti P."/>
            <person name="Shaw S."/>
            <person name="Blin K."/>
            <person name="Weber T."/>
        </authorList>
    </citation>
    <scope>NUCLEOTIDE SEQUENCE [LARGE SCALE GENOMIC DNA]</scope>
    <source>
        <strain evidence="2 3">NBC_00123</strain>
    </source>
</reference>
<organism evidence="2 3">
    <name type="scientific">Streptomyces zaomyceticus</name>
    <dbReference type="NCBI Taxonomy" id="68286"/>
    <lineage>
        <taxon>Bacteria</taxon>
        <taxon>Bacillati</taxon>
        <taxon>Actinomycetota</taxon>
        <taxon>Actinomycetes</taxon>
        <taxon>Kitasatosporales</taxon>
        <taxon>Streptomycetaceae</taxon>
        <taxon>Streptomyces</taxon>
    </lineage>
</organism>
<dbReference type="Pfam" id="PF09588">
    <property type="entry name" value="YqaJ"/>
    <property type="match status" value="1"/>
</dbReference>
<accession>A0ABZ1LH30</accession>
<dbReference type="InterPro" id="IPR011604">
    <property type="entry name" value="PDDEXK-like_dom_sf"/>
</dbReference>
<dbReference type="InterPro" id="IPR051703">
    <property type="entry name" value="NF-kappa-B_Signaling_Reg"/>
</dbReference>
<gene>
    <name evidence="2" type="ORF">OG814_33160</name>
</gene>
<dbReference type="PANTHER" id="PTHR46609:SF6">
    <property type="entry name" value="EXONUCLEASE, PHAGE-TYPE_RECB, C-TERMINAL DOMAIN-CONTAINING PROTEIN-RELATED"/>
    <property type="match status" value="1"/>
</dbReference>
<evidence type="ECO:0000259" key="1">
    <source>
        <dbReference type="Pfam" id="PF09588"/>
    </source>
</evidence>
<dbReference type="InterPro" id="IPR011335">
    <property type="entry name" value="Restrct_endonuc-II-like"/>
</dbReference>
<proteinExistence type="predicted"/>
<dbReference type="PANTHER" id="PTHR46609">
    <property type="entry name" value="EXONUCLEASE, PHAGE-TYPE/RECB, C-TERMINAL DOMAIN-CONTAINING PROTEIN"/>
    <property type="match status" value="1"/>
</dbReference>
<sequence>MTAALDPTVVGFFEPGSPEWHAARAAGIGGSEIAAVLGLSPYESRFSLWHRKKGLVGPVEESEPMYWGKIHEPGIAARFAELHPEAVVSPSPTYAAAGRPWQIANPDRKLYGDGPLELLEIKTARDADLWGEPGTGQIPVWYRCQCLWYLDVLGAQRCHVAVLVAGSEYREYVVDYDPAEAELLRDAGARFIDDLANDVRPDIDGHSATYQTVRVLPEGLDDVNVEVDPLLVRRFHDAQDSFWEAEDELTACKSSLLDLIGTGHRAVVDGSRIATRTVRDGQTYSLLPARTRRNAA</sequence>
<evidence type="ECO:0000313" key="2">
    <source>
        <dbReference type="EMBL" id="WTR73792.1"/>
    </source>
</evidence>